<feature type="compositionally biased region" description="Basic residues" evidence="9">
    <location>
        <begin position="54"/>
        <end position="66"/>
    </location>
</feature>
<dbReference type="InterPro" id="IPR031468">
    <property type="entry name" value="SMP_LBD"/>
</dbReference>
<feature type="region of interest" description="Disordered" evidence="9">
    <location>
        <begin position="376"/>
        <end position="413"/>
    </location>
</feature>
<dbReference type="InterPro" id="IPR001849">
    <property type="entry name" value="PH_domain"/>
</dbReference>
<evidence type="ECO:0000256" key="6">
    <source>
        <dbReference type="ARBA" id="ARBA00023055"/>
    </source>
</evidence>
<dbReference type="GO" id="GO:0008289">
    <property type="term" value="F:lipid binding"/>
    <property type="evidence" value="ECO:0007669"/>
    <property type="project" value="UniProtKB-KW"/>
</dbReference>
<dbReference type="SMART" id="SM00233">
    <property type="entry name" value="PH"/>
    <property type="match status" value="1"/>
</dbReference>
<keyword evidence="4" id="KW-0256">Endoplasmic reticulum</keyword>
<feature type="region of interest" description="Disordered" evidence="9">
    <location>
        <begin position="85"/>
        <end position="110"/>
    </location>
</feature>
<keyword evidence="6" id="KW-0445">Lipid transport</keyword>
<evidence type="ECO:0000313" key="13">
    <source>
        <dbReference type="Proteomes" id="UP000218231"/>
    </source>
</evidence>
<evidence type="ECO:0000256" key="10">
    <source>
        <dbReference type="SAM" id="Phobius"/>
    </source>
</evidence>
<keyword evidence="13" id="KW-1185">Reference proteome</keyword>
<keyword evidence="5 10" id="KW-1133">Transmembrane helix</keyword>
<name>A0A2A2KWB5_9BILA</name>
<evidence type="ECO:0000256" key="4">
    <source>
        <dbReference type="ARBA" id="ARBA00022824"/>
    </source>
</evidence>
<feature type="compositionally biased region" description="Basic and acidic residues" evidence="9">
    <location>
        <begin position="98"/>
        <end position="110"/>
    </location>
</feature>
<feature type="region of interest" description="Disordered" evidence="9">
    <location>
        <begin position="666"/>
        <end position="692"/>
    </location>
</feature>
<accession>A0A2A2KWB5</accession>
<dbReference type="OrthoDB" id="26740at2759"/>
<evidence type="ECO:0000256" key="1">
    <source>
        <dbReference type="ARBA" id="ARBA00004586"/>
    </source>
</evidence>
<evidence type="ECO:0000256" key="2">
    <source>
        <dbReference type="ARBA" id="ARBA00022448"/>
    </source>
</evidence>
<organism evidence="12 13">
    <name type="scientific">Diploscapter pachys</name>
    <dbReference type="NCBI Taxonomy" id="2018661"/>
    <lineage>
        <taxon>Eukaryota</taxon>
        <taxon>Metazoa</taxon>
        <taxon>Ecdysozoa</taxon>
        <taxon>Nematoda</taxon>
        <taxon>Chromadorea</taxon>
        <taxon>Rhabditida</taxon>
        <taxon>Rhabditina</taxon>
        <taxon>Rhabditomorpha</taxon>
        <taxon>Rhabditoidea</taxon>
        <taxon>Rhabditidae</taxon>
        <taxon>Diploscapter</taxon>
    </lineage>
</organism>
<dbReference type="AlphaFoldDB" id="A0A2A2KWB5"/>
<dbReference type="GO" id="GO:0006869">
    <property type="term" value="P:lipid transport"/>
    <property type="evidence" value="ECO:0007669"/>
    <property type="project" value="UniProtKB-KW"/>
</dbReference>
<dbReference type="CDD" id="cd21675">
    <property type="entry name" value="SMP_TEX2"/>
    <property type="match status" value="1"/>
</dbReference>
<dbReference type="GO" id="GO:0005789">
    <property type="term" value="C:endoplasmic reticulum membrane"/>
    <property type="evidence" value="ECO:0007669"/>
    <property type="project" value="UniProtKB-SubCell"/>
</dbReference>
<dbReference type="PANTHER" id="PTHR13466">
    <property type="entry name" value="TEX2 PROTEIN-RELATED"/>
    <property type="match status" value="1"/>
</dbReference>
<dbReference type="EMBL" id="LIAE01007607">
    <property type="protein sequence ID" value="PAV78172.1"/>
    <property type="molecule type" value="Genomic_DNA"/>
</dbReference>
<dbReference type="PROSITE" id="PS51847">
    <property type="entry name" value="SMP"/>
    <property type="match status" value="1"/>
</dbReference>
<protein>
    <recommendedName>
        <fullName evidence="11">SMP-LTD domain-containing protein</fullName>
    </recommendedName>
</protein>
<evidence type="ECO:0000256" key="5">
    <source>
        <dbReference type="ARBA" id="ARBA00022989"/>
    </source>
</evidence>
<reference evidence="12 13" key="1">
    <citation type="journal article" date="2017" name="Curr. Biol.">
        <title>Genome architecture and evolution of a unichromosomal asexual nematode.</title>
        <authorList>
            <person name="Fradin H."/>
            <person name="Zegar C."/>
            <person name="Gutwein M."/>
            <person name="Lucas J."/>
            <person name="Kovtun M."/>
            <person name="Corcoran D."/>
            <person name="Baugh L.R."/>
            <person name="Kiontke K."/>
            <person name="Gunsalus K."/>
            <person name="Fitch D.H."/>
            <person name="Piano F."/>
        </authorList>
    </citation>
    <scope>NUCLEOTIDE SEQUENCE [LARGE SCALE GENOMIC DNA]</scope>
    <source>
        <strain evidence="12">PF1309</strain>
    </source>
</reference>
<evidence type="ECO:0000256" key="9">
    <source>
        <dbReference type="SAM" id="MobiDB-lite"/>
    </source>
</evidence>
<dbReference type="STRING" id="2018661.A0A2A2KWB5"/>
<comment type="subcellular location">
    <subcellularLocation>
        <location evidence="1">Endoplasmic reticulum membrane</location>
    </subcellularLocation>
</comment>
<sequence>MLDERASPSVSHAGGEGSDETDSQHTADKQSVGSNESKGHEQSKLGALIDKAKSKGKKLVSGKKKNQNSDDAKVQCSLLLPVECSPSEDNDSKSSCSRLEESEIKESEQEIKPPFEISDPLHIQAIAHKYRTMPFYNYRVILMGILIAVTLVHRGFITGILWGLYISLIGFLYLFVSDPKPPKTTRKLSFSISDLGDGVEEGKEVFDGDDGGSLGVSDGVVYKGWMNELRARYSPANYHVNYSQSVLVRLEGSTLRVCRPAKTVMKHAFHADPTLQQAQPTMQSQTIYDLTDAQVLLRPRRLARRRWWSRKYPIYIRFAHKKSALMEIDKNARGSMTASTMMTRSISLNQTSPSGSFDGLPSLPSICSEAATAPVGDEGYSAESDDTEDEGENNRVVRSNSSGDLADFKPKSKGVEAKTKGRSIYLFARAAREKERWFHLLREACAKARGGRRPKMERCHSEMPVSGNGEENEEAENETAVKFNMNPAFEYIRYKANHDQFIKQMLQVLCVSSSKPERGSTVSVDLGTMKWKPGGPSANSELVDSINSFAYRVFFDFCRDTFWIQQVKRKIQSKLATIHLPYFIDELELTELDLGTTAPKIHEVYAPTFDEWGSWLNFQIKYSGGIRLVLQTRVNLLKLQSGALQVEAEKRVTRWTESVRVARYSDSDLPESPESSPDEDFGSKNNVDGSARSKTGRKIFTLVEKAAQSSLFQKAAKIPTVARLLEDVSTTNLMLNVSVDVLEGPATINIPPPPSDRLWYGFRKVPLMSLKAVPQVGDRNIDLSPVSDWIESKLILLLEKNLVAPNLDDLILPVMSGNTLLHMGYNK</sequence>
<feature type="transmembrane region" description="Helical" evidence="10">
    <location>
        <begin position="136"/>
        <end position="153"/>
    </location>
</feature>
<gene>
    <name evidence="12" type="ORF">WR25_26185</name>
</gene>
<evidence type="ECO:0000313" key="12">
    <source>
        <dbReference type="EMBL" id="PAV78172.1"/>
    </source>
</evidence>
<comment type="caution">
    <text evidence="12">The sequence shown here is derived from an EMBL/GenBank/DDBJ whole genome shotgun (WGS) entry which is preliminary data.</text>
</comment>
<keyword evidence="3 10" id="KW-0812">Transmembrane</keyword>
<keyword evidence="2" id="KW-0813">Transport</keyword>
<feature type="region of interest" description="Disordered" evidence="9">
    <location>
        <begin position="1"/>
        <end position="69"/>
    </location>
</feature>
<feature type="compositionally biased region" description="Acidic residues" evidence="9">
    <location>
        <begin position="668"/>
        <end position="680"/>
    </location>
</feature>
<evidence type="ECO:0000259" key="11">
    <source>
        <dbReference type="PROSITE" id="PS51847"/>
    </source>
</evidence>
<dbReference type="Proteomes" id="UP000218231">
    <property type="component" value="Unassembled WGS sequence"/>
</dbReference>
<evidence type="ECO:0000256" key="8">
    <source>
        <dbReference type="ARBA" id="ARBA00023136"/>
    </source>
</evidence>
<evidence type="ECO:0000256" key="3">
    <source>
        <dbReference type="ARBA" id="ARBA00022692"/>
    </source>
</evidence>
<evidence type="ECO:0000256" key="7">
    <source>
        <dbReference type="ARBA" id="ARBA00023121"/>
    </source>
</evidence>
<proteinExistence type="predicted"/>
<feature type="domain" description="SMP-LTD" evidence="11">
    <location>
        <begin position="547"/>
        <end position="727"/>
    </location>
</feature>
<dbReference type="PANTHER" id="PTHR13466:SF0">
    <property type="entry name" value="SMP-LTD DOMAIN-CONTAINING PROTEIN"/>
    <property type="match status" value="1"/>
</dbReference>
<keyword evidence="7" id="KW-0446">Lipid-binding</keyword>
<keyword evidence="8 10" id="KW-0472">Membrane</keyword>